<dbReference type="Gene3D" id="3.30.70.330">
    <property type="match status" value="3"/>
</dbReference>
<keyword evidence="3 4" id="KW-0694">RNA-binding</keyword>
<dbReference type="InterPro" id="IPR000504">
    <property type="entry name" value="RRM_dom"/>
</dbReference>
<dbReference type="GO" id="GO:0006397">
    <property type="term" value="P:mRNA processing"/>
    <property type="evidence" value="ECO:0007669"/>
    <property type="project" value="InterPro"/>
</dbReference>
<gene>
    <name evidence="6" type="primary">Rbm39</name>
    <name evidence="6" type="ORF">CK203_001974</name>
</gene>
<evidence type="ECO:0000256" key="4">
    <source>
        <dbReference type="PROSITE-ProRule" id="PRU00176"/>
    </source>
</evidence>
<dbReference type="Pfam" id="PF00076">
    <property type="entry name" value="RRM_1"/>
    <property type="match status" value="1"/>
</dbReference>
<dbReference type="SMART" id="SM00360">
    <property type="entry name" value="RRM"/>
    <property type="match status" value="2"/>
</dbReference>
<dbReference type="SUPFAM" id="SSF54928">
    <property type="entry name" value="RNA-binding domain, RBD"/>
    <property type="match status" value="3"/>
</dbReference>
<dbReference type="InterPro" id="IPR035979">
    <property type="entry name" value="RBD_domain_sf"/>
</dbReference>
<feature type="domain" description="RRM" evidence="5">
    <location>
        <begin position="558"/>
        <end position="646"/>
    </location>
</feature>
<dbReference type="InterPro" id="IPR006509">
    <property type="entry name" value="RBM39_SF"/>
</dbReference>
<dbReference type="Proteomes" id="UP000288805">
    <property type="component" value="Unassembled WGS sequence"/>
</dbReference>
<dbReference type="AlphaFoldDB" id="A0A438KJ60"/>
<dbReference type="FunFam" id="3.30.70.330:FF:000263">
    <property type="entry name" value="Splicing factor CC1-like"/>
    <property type="match status" value="1"/>
</dbReference>
<dbReference type="GO" id="GO:0003723">
    <property type="term" value="F:RNA binding"/>
    <property type="evidence" value="ECO:0007669"/>
    <property type="project" value="UniProtKB-UniRule"/>
</dbReference>
<keyword evidence="1" id="KW-0597">Phosphoprotein</keyword>
<dbReference type="CDD" id="cd12283">
    <property type="entry name" value="RRM1_RBM39_like"/>
    <property type="match status" value="1"/>
</dbReference>
<feature type="domain" description="RRM" evidence="5">
    <location>
        <begin position="672"/>
        <end position="750"/>
    </location>
</feature>
<name>A0A438KJ60_VITVI</name>
<evidence type="ECO:0000256" key="1">
    <source>
        <dbReference type="ARBA" id="ARBA00022553"/>
    </source>
</evidence>
<reference evidence="6 7" key="1">
    <citation type="journal article" date="2018" name="PLoS Genet.">
        <title>Population sequencing reveals clonal diversity and ancestral inbreeding in the grapevine cultivar Chardonnay.</title>
        <authorList>
            <person name="Roach M.J."/>
            <person name="Johnson D.L."/>
            <person name="Bohlmann J."/>
            <person name="van Vuuren H.J."/>
            <person name="Jones S.J."/>
            <person name="Pretorius I.S."/>
            <person name="Schmidt S.A."/>
            <person name="Borneman A.R."/>
        </authorList>
    </citation>
    <scope>NUCLEOTIDE SEQUENCE [LARGE SCALE GENOMIC DNA]</scope>
    <source>
        <strain evidence="7">cv. Chardonnay</strain>
        <tissue evidence="6">Leaf</tissue>
    </source>
</reference>
<evidence type="ECO:0000256" key="3">
    <source>
        <dbReference type="ARBA" id="ARBA00022884"/>
    </source>
</evidence>
<dbReference type="NCBIfam" id="TIGR01622">
    <property type="entry name" value="SF-CC1"/>
    <property type="match status" value="1"/>
</dbReference>
<dbReference type="Pfam" id="PF15519">
    <property type="entry name" value="RBM39linker"/>
    <property type="match status" value="1"/>
</dbReference>
<dbReference type="GO" id="GO:0005634">
    <property type="term" value="C:nucleus"/>
    <property type="evidence" value="ECO:0007669"/>
    <property type="project" value="InterPro"/>
</dbReference>
<protein>
    <submittedName>
        <fullName evidence="6">RNA-binding protein 39</fullName>
    </submittedName>
</protein>
<organism evidence="6 7">
    <name type="scientific">Vitis vinifera</name>
    <name type="common">Grape</name>
    <dbReference type="NCBI Taxonomy" id="29760"/>
    <lineage>
        <taxon>Eukaryota</taxon>
        <taxon>Viridiplantae</taxon>
        <taxon>Streptophyta</taxon>
        <taxon>Embryophyta</taxon>
        <taxon>Tracheophyta</taxon>
        <taxon>Spermatophyta</taxon>
        <taxon>Magnoliopsida</taxon>
        <taxon>eudicotyledons</taxon>
        <taxon>Gunneridae</taxon>
        <taxon>Pentapetalae</taxon>
        <taxon>rosids</taxon>
        <taxon>Vitales</taxon>
        <taxon>Vitaceae</taxon>
        <taxon>Viteae</taxon>
        <taxon>Vitis</taxon>
    </lineage>
</organism>
<accession>A0A438KJ60</accession>
<dbReference type="EMBL" id="QGNW01000005">
    <property type="protein sequence ID" value="RVX21209.1"/>
    <property type="molecule type" value="Genomic_DNA"/>
</dbReference>
<evidence type="ECO:0000259" key="5">
    <source>
        <dbReference type="PROSITE" id="PS50102"/>
    </source>
</evidence>
<dbReference type="SUPFAM" id="SSF56672">
    <property type="entry name" value="DNA/RNA polymerases"/>
    <property type="match status" value="1"/>
</dbReference>
<keyword evidence="2" id="KW-0677">Repeat</keyword>
<evidence type="ECO:0000313" key="6">
    <source>
        <dbReference type="EMBL" id="RVX21209.1"/>
    </source>
</evidence>
<dbReference type="CDD" id="cd12284">
    <property type="entry name" value="RRM2_RBM23_RBM39"/>
    <property type="match status" value="1"/>
</dbReference>
<dbReference type="PANTHER" id="PTHR48036">
    <property type="entry name" value="SPLICING FACTOR (PAD-1), PUTATIVE (AFU_ORTHOLOGUE AFUA_1G15810)-RELATED"/>
    <property type="match status" value="1"/>
</dbReference>
<evidence type="ECO:0000313" key="7">
    <source>
        <dbReference type="Proteomes" id="UP000288805"/>
    </source>
</evidence>
<sequence>MTNAHRKRNTMAKVKINGISITEKVDIREGIIQAFQKLLLEPPREWHSSVEDMWFIVLHSQDVSKLEEPFCGEEAFMALSKLNRDKAPGLDGFSLAFWQHCRDVVKVEVLSFFKEFHEQGCFVKILNATFLVLVPKRGAKELKDFRSISLVGSLYKLLAKVLGNRLKKMMGKVVSKHQNAFVEGRQILDAEKWVLDKGGSIGLVCASQLQVMEVLNCLPGRAREGGYLSSFKVLGRNGEGLGDFLFVINLDKSELIPVGRVSNVMELAIVFGCKVGALPTTYLGLPLGAAHNSVVVWDKVEERFRKRLGIWKRQYISEGGRLTLVKSMLASLPIYFMSLFRMPRRVRLRLEKIQRDFLWGGGALENKPHLVKWDIFAKERDALWREVICGKFGELEGWAMREGSSFGETVGVRMSLYGGGWNPNFSRSLNDWEIRTVECFLSRIQDKVVVEEREDEVFWEVTKSGSFFVSPSIISLRKVCWAIHAFVRETLLGWHGLFIGRKRMKVWRAAPLCLFWTIWKGRNRRSFENMELSIQRLKRFKDKKEAVEPEADPERDQRTVFAYQMPLKATERDVYEFFSKRARLVPFPSFRVFKVRDVRLIMDRNSRRSKGVGYIEFYDAMSVPMAIALSGHLLHGQPVMVKPSEAEKNLVQSNASGAVSGGIAGPYGAVDRKLYVGNLHFNMTELQLRQIFEPFGRVELVQLPLDLETGQCKGFGFVQFAELEHAKAAQNLNGKLDIAGRIIKVSSVTDHIGVQDAGAKAADFDDDDGGGLAAEWMRNLLWGLELIPIPLGGFQPIIMSSQLNGCGPCGDYLGNSLHFGTSLNAQSRALLMQKLDRTGIASSIAGSLGVPMLNGSAPNQQAISLSINGQAAVSAPALPTQVVTSPASEPVGTPTECLLLKNMFDPATEIDPDFDLDIKEEVQEECSNFGRVKHIYVEK</sequence>
<comment type="caution">
    <text evidence="6">The sequence shown here is derived from an EMBL/GenBank/DDBJ whole genome shotgun (WGS) entry which is preliminary data.</text>
</comment>
<proteinExistence type="predicted"/>
<evidence type="ECO:0000256" key="2">
    <source>
        <dbReference type="ARBA" id="ARBA00022737"/>
    </source>
</evidence>
<dbReference type="InterPro" id="IPR043502">
    <property type="entry name" value="DNA/RNA_pol_sf"/>
</dbReference>
<dbReference type="InterPro" id="IPR012677">
    <property type="entry name" value="Nucleotide-bd_a/b_plait_sf"/>
</dbReference>
<dbReference type="PROSITE" id="PS50102">
    <property type="entry name" value="RRM"/>
    <property type="match status" value="2"/>
</dbReference>
<dbReference type="InterPro" id="IPR029123">
    <property type="entry name" value="RBM39_linker"/>
</dbReference>